<organism evidence="3 4">
    <name type="scientific">Winogradskyella bathintestinalis</name>
    <dbReference type="NCBI Taxonomy" id="3035208"/>
    <lineage>
        <taxon>Bacteria</taxon>
        <taxon>Pseudomonadati</taxon>
        <taxon>Bacteroidota</taxon>
        <taxon>Flavobacteriia</taxon>
        <taxon>Flavobacteriales</taxon>
        <taxon>Flavobacteriaceae</taxon>
        <taxon>Winogradskyella</taxon>
    </lineage>
</organism>
<dbReference type="Gene3D" id="2.150.10.10">
    <property type="entry name" value="Serralysin-like metalloprotease, C-terminal"/>
    <property type="match status" value="1"/>
</dbReference>
<dbReference type="SUPFAM" id="SSF101967">
    <property type="entry name" value="Adhesin YadA, collagen-binding domain"/>
    <property type="match status" value="1"/>
</dbReference>
<evidence type="ECO:0000256" key="1">
    <source>
        <dbReference type="SAM" id="SignalP"/>
    </source>
</evidence>
<evidence type="ECO:0000313" key="4">
    <source>
        <dbReference type="Proteomes" id="UP001231197"/>
    </source>
</evidence>
<accession>A0ABT7ZVI0</accession>
<dbReference type="EMBL" id="JASDDK010000002">
    <property type="protein sequence ID" value="MDN3492728.1"/>
    <property type="molecule type" value="Genomic_DNA"/>
</dbReference>
<dbReference type="Pfam" id="PF05658">
    <property type="entry name" value="YadA_head"/>
    <property type="match status" value="1"/>
</dbReference>
<dbReference type="RefSeq" id="WP_290206409.1">
    <property type="nucleotide sequence ID" value="NZ_JASDDK010000002.1"/>
</dbReference>
<keyword evidence="1" id="KW-0732">Signal</keyword>
<dbReference type="InterPro" id="IPR030392">
    <property type="entry name" value="S74_ICA"/>
</dbReference>
<dbReference type="PROSITE" id="PS51688">
    <property type="entry name" value="ICA"/>
    <property type="match status" value="1"/>
</dbReference>
<sequence>MRKFTLLLTAAFAFTFSNTTDAQNEFDEGVIRYVIDQDVNSPNYQQPAGSKIYKSHTYEGSRSGNGNSNSYFNNIGDRSIDLTFSDADGSLASVGGRGGGARMVSAGYGALGWGSFTAGERTRAVGGGSIAVGILAHAGSLEGVGPFGLDGGNAGQVAFGWRTKATGNGSAVMGHATTASGDHSFAMGNGTTASASGGVAFGTFNATTDAAFVIGNGSDGDNQSDAFVVNTDGSAVFAGDVTVNSDMRLKSNIMSLGSTVAKLLQIDGKSYVMKKNTTEQKIGLLAQDVQAVFPQLVKEANNAEGTLSVNYQGLIPVLINAIKEQQAEIEELKQMIRRN</sequence>
<evidence type="ECO:0000313" key="3">
    <source>
        <dbReference type="EMBL" id="MDN3492728.1"/>
    </source>
</evidence>
<keyword evidence="4" id="KW-1185">Reference proteome</keyword>
<dbReference type="InterPro" id="IPR011049">
    <property type="entry name" value="Serralysin-like_metalloprot_C"/>
</dbReference>
<dbReference type="Proteomes" id="UP001231197">
    <property type="component" value="Unassembled WGS sequence"/>
</dbReference>
<proteinExistence type="predicted"/>
<feature type="domain" description="Peptidase S74" evidence="2">
    <location>
        <begin position="245"/>
        <end position="336"/>
    </location>
</feature>
<dbReference type="InterPro" id="IPR008640">
    <property type="entry name" value="Adhesin_Head_dom"/>
</dbReference>
<name>A0ABT7ZVI0_9FLAO</name>
<protein>
    <submittedName>
        <fullName evidence="3">Tail fiber domain-containing protein</fullName>
    </submittedName>
</protein>
<reference evidence="3 4" key="1">
    <citation type="journal article" date="2023" name="Int. J. Syst. Evol. Microbiol.">
        <title>Winogradskyella bathintestinalis sp. nov., isolated from the intestine of the deep-sea loosejaw dragonfish, Malacosteus niger.</title>
        <authorList>
            <person name="Uniacke-Lowe S."/>
            <person name="Johnson C.N."/>
            <person name="Stanton C."/>
            <person name="Hill C."/>
            <person name="Ross P."/>
        </authorList>
    </citation>
    <scope>NUCLEOTIDE SEQUENCE [LARGE SCALE GENOMIC DNA]</scope>
    <source>
        <strain evidence="3 4">APC 3343</strain>
    </source>
</reference>
<evidence type="ECO:0000259" key="2">
    <source>
        <dbReference type="PROSITE" id="PS51688"/>
    </source>
</evidence>
<feature type="signal peptide" evidence="1">
    <location>
        <begin position="1"/>
        <end position="22"/>
    </location>
</feature>
<gene>
    <name evidence="3" type="ORF">QMA06_08340</name>
</gene>
<comment type="caution">
    <text evidence="3">The sequence shown here is derived from an EMBL/GenBank/DDBJ whole genome shotgun (WGS) entry which is preliminary data.</text>
</comment>
<dbReference type="Pfam" id="PF13884">
    <property type="entry name" value="Peptidase_S74"/>
    <property type="match status" value="1"/>
</dbReference>
<feature type="chain" id="PRO_5047217405" evidence="1">
    <location>
        <begin position="23"/>
        <end position="339"/>
    </location>
</feature>